<protein>
    <submittedName>
        <fullName evidence="1">RepA protein</fullName>
    </submittedName>
</protein>
<dbReference type="AlphaFoldDB" id="A0A1Y6D5L6"/>
<dbReference type="RefSeq" id="WP_217807406.1">
    <property type="nucleotide sequence ID" value="NZ_FXAM01000007.1"/>
</dbReference>
<dbReference type="Proteomes" id="UP000192923">
    <property type="component" value="Unassembled WGS sequence"/>
</dbReference>
<accession>A0A1Y6D5L6</accession>
<sequence length="384" mass="43211">MATQKTITPAKRKLIDNSVAIFGDAATSKESAYMARELVQCTLPHKNPGDIPAWSRRNGNLILTIRPGWNSNKQEVYGYPYGTIPRLILFWIVTEAIRTRSPELELGTSISGFMEELGLSSYTGRGKRGDAVRLKEQMERLFNSFISFEGNIERDGRVGTARINMAVASESMLWWNPKTPEQLSWGSRVKLGKEFYDAITAAPVPVDMRALKALKKSPLALDLYAWLTYESFRAHKNGESRFTSWEKLHSQMGGDYTNIADFRRKVKAALTKIKLVYPGLKLGKTLGGIEVLPESLTALQPRTVTIEGTATRVEVEEPHPPHPFPIPLKTTTIEKFRRFYPRLDPYACQADFDTWQAKLEPSKRAKSYDRAFMGFAAGWAVGKG</sequence>
<reference evidence="1 2" key="1">
    <citation type="submission" date="2016-12" db="EMBL/GenBank/DDBJ databases">
        <authorList>
            <person name="Song W.-J."/>
            <person name="Kurnit D.M."/>
        </authorList>
    </citation>
    <scope>NUCLEOTIDE SEQUENCE [LARGE SCALE GENOMIC DNA]</scope>
    <source>
        <strain evidence="1 2">175</strain>
    </source>
</reference>
<gene>
    <name evidence="1" type="ORF">SAMN02949497_4751</name>
</gene>
<name>A0A1Y6D5L6_9GAMM</name>
<dbReference type="STRING" id="1760988.SAMN02949497_4751"/>
<proteinExistence type="predicted"/>
<dbReference type="EMBL" id="FXAM01000007">
    <property type="protein sequence ID" value="SMF97896.1"/>
    <property type="molecule type" value="Genomic_DNA"/>
</dbReference>
<dbReference type="InterPro" id="IPR006881">
    <property type="entry name" value="RepA_C"/>
</dbReference>
<keyword evidence="2" id="KW-1185">Reference proteome</keyword>
<evidence type="ECO:0000313" key="1">
    <source>
        <dbReference type="EMBL" id="SMF97896.1"/>
    </source>
</evidence>
<evidence type="ECO:0000313" key="2">
    <source>
        <dbReference type="Proteomes" id="UP000192923"/>
    </source>
</evidence>
<organism evidence="1 2">
    <name type="scientific">Methylomagnum ishizawai</name>
    <dbReference type="NCBI Taxonomy" id="1760988"/>
    <lineage>
        <taxon>Bacteria</taxon>
        <taxon>Pseudomonadati</taxon>
        <taxon>Pseudomonadota</taxon>
        <taxon>Gammaproteobacteria</taxon>
        <taxon>Methylococcales</taxon>
        <taxon>Methylococcaceae</taxon>
        <taxon>Methylomagnum</taxon>
    </lineage>
</organism>
<dbReference type="Pfam" id="PF04796">
    <property type="entry name" value="RepA_C"/>
    <property type="match status" value="1"/>
</dbReference>